<sequence length="582" mass="63890">MTTDYPLLVLTAVLLLTSQTFAAHFIIVGGGTSGLLLANRLSADPQNTVTVIEPGPDERNNPNITDIQRRFGVQNTPIDWAYQSEPQKDLNERSTTYHAGKLLGGTSMINAMMYVRPDAALIDTWPPRWKWRDLWPYFLRTESFRVPTATQISLNATWEPRYHGRSGDIDVCYPFELANGTFGETVRKAWQELGVAKNIDANGGVVQGFFPRQMTVQRDATLRESSATAFFYPVDQRMNLQVVRGTVTRIAWHESSGGIREKARGVEFITHDGIIESLTLRDPGEVILSAGSLRSPGILEASGIGDESVLERVGIPPRIDLVGVGKNLQDQLNCGIAYNSTLNISGITPYATFVTAKQLFGNDTAAIRDALNSSFPALAQNLAASGSAASVTSALRILTTQHEIFFRENVSVAEITTSANSQGRVSLSFWSLLPFSRGAVHIRRSNGTMDLDKSKIDPKFFSAEFDVTYKIAVARFTQAFAETETMKHLGLVPVQDLPSNASNEQWESFLRKTCKTNYHPVGTASMMSREMGGVVDQQLKLYGTENVRVVDASVLPTQLNGHMVATLYAVAMKAADLILDAS</sequence>
<protein>
    <submittedName>
        <fullName evidence="12">Glucose oxidase</fullName>
    </submittedName>
</protein>
<dbReference type="InterPro" id="IPR000172">
    <property type="entry name" value="GMC_OxRdtase_N"/>
</dbReference>
<dbReference type="SUPFAM" id="SSF51905">
    <property type="entry name" value="FAD/NAD(P)-binding domain"/>
    <property type="match status" value="1"/>
</dbReference>
<dbReference type="InterPro" id="IPR007867">
    <property type="entry name" value="GMC_OxRtase_C"/>
</dbReference>
<keyword evidence="4 7" id="KW-0274">FAD</keyword>
<dbReference type="InterPro" id="IPR036188">
    <property type="entry name" value="FAD/NAD-bd_sf"/>
</dbReference>
<evidence type="ECO:0000259" key="11">
    <source>
        <dbReference type="PROSITE" id="PS00624"/>
    </source>
</evidence>
<comment type="cofactor">
    <cofactor evidence="1 7">
        <name>FAD</name>
        <dbReference type="ChEBI" id="CHEBI:57692"/>
    </cofactor>
</comment>
<evidence type="ECO:0000313" key="13">
    <source>
        <dbReference type="Proteomes" id="UP000660729"/>
    </source>
</evidence>
<dbReference type="Gene3D" id="3.50.50.60">
    <property type="entry name" value="FAD/NAD(P)-binding domain"/>
    <property type="match status" value="1"/>
</dbReference>
<evidence type="ECO:0000256" key="5">
    <source>
        <dbReference type="ARBA" id="ARBA00023002"/>
    </source>
</evidence>
<dbReference type="Pfam" id="PF05199">
    <property type="entry name" value="GMC_oxred_C"/>
    <property type="match status" value="1"/>
</dbReference>
<dbReference type="PANTHER" id="PTHR11552:SF201">
    <property type="entry name" value="GLUCOSE-METHANOL-CHOLINE OXIDOREDUCTASE N-TERMINAL DOMAIN-CONTAINING PROTEIN"/>
    <property type="match status" value="1"/>
</dbReference>
<evidence type="ECO:0000256" key="6">
    <source>
        <dbReference type="PIRSR" id="PIRSR000137-1"/>
    </source>
</evidence>
<dbReference type="PIRSF" id="PIRSF000137">
    <property type="entry name" value="Alcohol_oxidase"/>
    <property type="match status" value="1"/>
</dbReference>
<feature type="chain" id="PRO_5033994413" evidence="9">
    <location>
        <begin position="23"/>
        <end position="582"/>
    </location>
</feature>
<gene>
    <name evidence="12" type="ORF">HII31_13282</name>
</gene>
<dbReference type="InterPro" id="IPR027424">
    <property type="entry name" value="Glucose_Oxidase_domain_2"/>
</dbReference>
<evidence type="ECO:0000259" key="10">
    <source>
        <dbReference type="PROSITE" id="PS00623"/>
    </source>
</evidence>
<dbReference type="InterPro" id="IPR012132">
    <property type="entry name" value="GMC_OxRdtase"/>
</dbReference>
<feature type="domain" description="Glucose-methanol-choline oxidoreductase N-terminal" evidence="11">
    <location>
        <begin position="291"/>
        <end position="305"/>
    </location>
</feature>
<evidence type="ECO:0000313" key="12">
    <source>
        <dbReference type="EMBL" id="KAF7185303.1"/>
    </source>
</evidence>
<evidence type="ECO:0000256" key="3">
    <source>
        <dbReference type="ARBA" id="ARBA00022630"/>
    </source>
</evidence>
<proteinExistence type="inferred from homology"/>
<dbReference type="GO" id="GO:0016614">
    <property type="term" value="F:oxidoreductase activity, acting on CH-OH group of donors"/>
    <property type="evidence" value="ECO:0007669"/>
    <property type="project" value="InterPro"/>
</dbReference>
<feature type="binding site" evidence="7">
    <location>
        <begin position="32"/>
        <end position="33"/>
    </location>
    <ligand>
        <name>FAD</name>
        <dbReference type="ChEBI" id="CHEBI:57692"/>
    </ligand>
</feature>
<dbReference type="Proteomes" id="UP000660729">
    <property type="component" value="Unassembled WGS sequence"/>
</dbReference>
<evidence type="ECO:0000256" key="4">
    <source>
        <dbReference type="ARBA" id="ARBA00022827"/>
    </source>
</evidence>
<dbReference type="PROSITE" id="PS00624">
    <property type="entry name" value="GMC_OXRED_2"/>
    <property type="match status" value="1"/>
</dbReference>
<feature type="signal peptide" evidence="9">
    <location>
        <begin position="1"/>
        <end position="22"/>
    </location>
</feature>
<feature type="binding site" evidence="7">
    <location>
        <position position="106"/>
    </location>
    <ligand>
        <name>FAD</name>
        <dbReference type="ChEBI" id="CHEBI:57692"/>
    </ligand>
</feature>
<accession>A0A8H6R661</accession>
<dbReference type="OrthoDB" id="269227at2759"/>
<dbReference type="Pfam" id="PF00732">
    <property type="entry name" value="GMC_oxred_N"/>
    <property type="match status" value="1"/>
</dbReference>
<reference evidence="12" key="1">
    <citation type="submission" date="2020-04" db="EMBL/GenBank/DDBJ databases">
        <title>Draft genome resource of the tomato pathogen Pseudocercospora fuligena.</title>
        <authorList>
            <person name="Zaccaron A."/>
        </authorList>
    </citation>
    <scope>NUCLEOTIDE SEQUENCE</scope>
    <source>
        <strain evidence="12">PF001</strain>
    </source>
</reference>
<comment type="caution">
    <text evidence="12">The sequence shown here is derived from an EMBL/GenBank/DDBJ whole genome shotgun (WGS) entry which is preliminary data.</text>
</comment>
<dbReference type="Gene3D" id="3.30.560.10">
    <property type="entry name" value="Glucose Oxidase, domain 3"/>
    <property type="match status" value="1"/>
</dbReference>
<dbReference type="PANTHER" id="PTHR11552">
    <property type="entry name" value="GLUCOSE-METHANOL-CHOLINE GMC OXIDOREDUCTASE"/>
    <property type="match status" value="1"/>
</dbReference>
<keyword evidence="13" id="KW-1185">Reference proteome</keyword>
<dbReference type="SUPFAM" id="SSF54373">
    <property type="entry name" value="FAD-linked reductases, C-terminal domain"/>
    <property type="match status" value="1"/>
</dbReference>
<evidence type="ECO:0000256" key="2">
    <source>
        <dbReference type="ARBA" id="ARBA00010790"/>
    </source>
</evidence>
<name>A0A8H6R661_9PEZI</name>
<feature type="domain" description="Glucose-methanol-choline oxidoreductase N-terminal" evidence="10">
    <location>
        <begin position="100"/>
        <end position="123"/>
    </location>
</feature>
<evidence type="ECO:0000256" key="1">
    <source>
        <dbReference type="ARBA" id="ARBA00001974"/>
    </source>
</evidence>
<organism evidence="12 13">
    <name type="scientific">Pseudocercospora fuligena</name>
    <dbReference type="NCBI Taxonomy" id="685502"/>
    <lineage>
        <taxon>Eukaryota</taxon>
        <taxon>Fungi</taxon>
        <taxon>Dikarya</taxon>
        <taxon>Ascomycota</taxon>
        <taxon>Pezizomycotina</taxon>
        <taxon>Dothideomycetes</taxon>
        <taxon>Dothideomycetidae</taxon>
        <taxon>Mycosphaerellales</taxon>
        <taxon>Mycosphaerellaceae</taxon>
        <taxon>Pseudocercospora</taxon>
    </lineage>
</organism>
<evidence type="ECO:0000256" key="7">
    <source>
        <dbReference type="PIRSR" id="PIRSR000137-2"/>
    </source>
</evidence>
<dbReference type="AlphaFoldDB" id="A0A8H6R661"/>
<dbReference type="EMBL" id="JABCIY010000338">
    <property type="protein sequence ID" value="KAF7185303.1"/>
    <property type="molecule type" value="Genomic_DNA"/>
</dbReference>
<dbReference type="Gene3D" id="4.10.450.10">
    <property type="entry name" value="Glucose Oxidase, domain 2"/>
    <property type="match status" value="1"/>
</dbReference>
<dbReference type="PROSITE" id="PS00623">
    <property type="entry name" value="GMC_OXRED_1"/>
    <property type="match status" value="1"/>
</dbReference>
<keyword evidence="9" id="KW-0732">Signal</keyword>
<evidence type="ECO:0000256" key="8">
    <source>
        <dbReference type="RuleBase" id="RU003968"/>
    </source>
</evidence>
<comment type="similarity">
    <text evidence="2 8">Belongs to the GMC oxidoreductase family.</text>
</comment>
<keyword evidence="5" id="KW-0560">Oxidoreductase</keyword>
<feature type="binding site" evidence="7">
    <location>
        <position position="247"/>
    </location>
    <ligand>
        <name>FAD</name>
        <dbReference type="ChEBI" id="CHEBI:57692"/>
    </ligand>
</feature>
<dbReference type="GO" id="GO:0050660">
    <property type="term" value="F:flavin adenine dinucleotide binding"/>
    <property type="evidence" value="ECO:0007669"/>
    <property type="project" value="InterPro"/>
</dbReference>
<keyword evidence="3 8" id="KW-0285">Flavoprotein</keyword>
<feature type="active site" description="Proton acceptor" evidence="6">
    <location>
        <position position="562"/>
    </location>
</feature>
<feature type="active site" description="Proton donor" evidence="6">
    <location>
        <position position="519"/>
    </location>
</feature>
<evidence type="ECO:0000256" key="9">
    <source>
        <dbReference type="SAM" id="SignalP"/>
    </source>
</evidence>